<evidence type="ECO:0000256" key="10">
    <source>
        <dbReference type="SAM" id="MobiDB-lite"/>
    </source>
</evidence>
<dbReference type="InterPro" id="IPR036986">
    <property type="entry name" value="S4_RNA-bd_sf"/>
</dbReference>
<dbReference type="InterPro" id="IPR024088">
    <property type="entry name" value="Tyr-tRNA-ligase_bac-type"/>
</dbReference>
<evidence type="ECO:0000259" key="11">
    <source>
        <dbReference type="Pfam" id="PF16714"/>
    </source>
</evidence>
<keyword evidence="3 9" id="KW-0547">Nucleotide-binding</keyword>
<dbReference type="SUPFAM" id="SSF52374">
    <property type="entry name" value="Nucleotidylyl transferase"/>
    <property type="match status" value="1"/>
</dbReference>
<comment type="caution">
    <text evidence="12">The sequence shown here is derived from an EMBL/GenBank/DDBJ whole genome shotgun (WGS) entry which is preliminary data.</text>
</comment>
<feature type="region of interest" description="Disordered" evidence="10">
    <location>
        <begin position="383"/>
        <end position="412"/>
    </location>
</feature>
<dbReference type="PANTHER" id="PTHR11766:SF0">
    <property type="entry name" value="TYROSINE--TRNA LIGASE, MITOCHONDRIAL"/>
    <property type="match status" value="1"/>
</dbReference>
<comment type="catalytic activity">
    <reaction evidence="8 9">
        <text>tRNA(Tyr) + L-tyrosine + ATP = L-tyrosyl-tRNA(Tyr) + AMP + diphosphate + H(+)</text>
        <dbReference type="Rhea" id="RHEA:10220"/>
        <dbReference type="Rhea" id="RHEA-COMP:9706"/>
        <dbReference type="Rhea" id="RHEA-COMP:9707"/>
        <dbReference type="ChEBI" id="CHEBI:15378"/>
        <dbReference type="ChEBI" id="CHEBI:30616"/>
        <dbReference type="ChEBI" id="CHEBI:33019"/>
        <dbReference type="ChEBI" id="CHEBI:58315"/>
        <dbReference type="ChEBI" id="CHEBI:78442"/>
        <dbReference type="ChEBI" id="CHEBI:78536"/>
        <dbReference type="ChEBI" id="CHEBI:456215"/>
        <dbReference type="EC" id="6.1.1.1"/>
    </reaction>
</comment>
<dbReference type="Gene3D" id="1.10.240.10">
    <property type="entry name" value="Tyrosyl-Transfer RNA Synthetase"/>
    <property type="match status" value="1"/>
</dbReference>
<dbReference type="InterPro" id="IPR014729">
    <property type="entry name" value="Rossmann-like_a/b/a_fold"/>
</dbReference>
<dbReference type="InterPro" id="IPR002307">
    <property type="entry name" value="Tyr-tRNA-ligase"/>
</dbReference>
<sequence length="571" mass="65201">MTQKRNITQGYLQKTLEAKLEWARQSTEIKAGRKESMLSMLEKRGYVNQIVGSRDDLERLMTEKRIGIYCGVDPTASSMHIGHLLPLMVLYWSYIKGFHACSLLGGATAQIGDPIGRTTTRDIQHSSVRKVNMMKIHLQLKAMWQHIEDRAREYGYQWEWAWRRELTNNNAWLHKLPALELLKLAGRGTRLGTMLGRDTVKNRMKSKEGMSFAEFTYPLLQAWDWWHMYSTKDIQVQVGGSDQFGNIVAGIDTINWIRHNHYDPVFLQDEKPMKEKEEFLKKPMGFTVPLLTTSSGEKFGKSAGNAIWLDGEMTSPFDLYQFFLRMADADVHRYLKLFTFEPLNELEKLMEEHNKDASKRVAQHKLAKEVLRIVHGQKIAEDTEQEHRSLFKKPSTSLPQMPAKANRESPPDANRALNETAPIVNADSPPFHSLTLPKSLVYNQPISRVLYHAGMVASRSEGHRMIVNKGAYLGARPGGTGTMSDQVDWTPSTNFEGKETENYIIGGDTLFVRVGKWKVKIIKIISDEEFEEQGLMAPGWEEMREGKEVKRLTDQKGPDPGEKPIRAEPAL</sequence>
<proteinExistence type="inferred from homology"/>
<dbReference type="InterPro" id="IPR032005">
    <property type="entry name" value="TyrRSs_C"/>
</dbReference>
<dbReference type="Pfam" id="PF00579">
    <property type="entry name" value="tRNA-synt_1b"/>
    <property type="match status" value="1"/>
</dbReference>
<keyword evidence="4 9" id="KW-0067">ATP-binding</keyword>
<evidence type="ECO:0000256" key="2">
    <source>
        <dbReference type="ARBA" id="ARBA00022598"/>
    </source>
</evidence>
<accession>A0ABR4B0W6</accession>
<feature type="region of interest" description="Disordered" evidence="10">
    <location>
        <begin position="539"/>
        <end position="571"/>
    </location>
</feature>
<evidence type="ECO:0000256" key="4">
    <source>
        <dbReference type="ARBA" id="ARBA00022840"/>
    </source>
</evidence>
<dbReference type="InterPro" id="IPR002305">
    <property type="entry name" value="aa-tRNA-synth_Ic"/>
</dbReference>
<dbReference type="EMBL" id="JBHFEH010000044">
    <property type="protein sequence ID" value="KAL2050676.1"/>
    <property type="molecule type" value="Genomic_DNA"/>
</dbReference>
<evidence type="ECO:0000256" key="9">
    <source>
        <dbReference type="RuleBase" id="RU361234"/>
    </source>
</evidence>
<evidence type="ECO:0000313" key="13">
    <source>
        <dbReference type="Proteomes" id="UP001590951"/>
    </source>
</evidence>
<dbReference type="Gene3D" id="3.10.290.10">
    <property type="entry name" value="RNA-binding S4 domain"/>
    <property type="match status" value="1"/>
</dbReference>
<name>A0ABR4B0W6_9LECA</name>
<feature type="domain" description="Tyrosyl-tRNA synthetase C-terminal" evidence="11">
    <location>
        <begin position="429"/>
        <end position="541"/>
    </location>
</feature>
<feature type="compositionally biased region" description="Basic and acidic residues" evidence="10">
    <location>
        <begin position="541"/>
        <end position="571"/>
    </location>
</feature>
<evidence type="ECO:0000256" key="6">
    <source>
        <dbReference type="ARBA" id="ARBA00023146"/>
    </source>
</evidence>
<evidence type="ECO:0000256" key="7">
    <source>
        <dbReference type="ARBA" id="ARBA00033323"/>
    </source>
</evidence>
<dbReference type="PANTHER" id="PTHR11766">
    <property type="entry name" value="TYROSYL-TRNA SYNTHETASE"/>
    <property type="match status" value="1"/>
</dbReference>
<dbReference type="NCBIfam" id="TIGR00234">
    <property type="entry name" value="tyrS"/>
    <property type="match status" value="1"/>
</dbReference>
<keyword evidence="6 9" id="KW-0030">Aminoacyl-tRNA synthetase</keyword>
<reference evidence="12 13" key="1">
    <citation type="submission" date="2024-09" db="EMBL/GenBank/DDBJ databases">
        <title>Rethinking Asexuality: The Enigmatic Case of Functional Sexual Genes in Lepraria (Stereocaulaceae).</title>
        <authorList>
            <person name="Doellman M."/>
            <person name="Sun Y."/>
            <person name="Barcenas-Pena A."/>
            <person name="Lumbsch H.T."/>
            <person name="Grewe F."/>
        </authorList>
    </citation>
    <scope>NUCLEOTIDE SEQUENCE [LARGE SCALE GENOMIC DNA]</scope>
    <source>
        <strain evidence="12 13">Grewe 0041</strain>
    </source>
</reference>
<dbReference type="Proteomes" id="UP001590951">
    <property type="component" value="Unassembled WGS sequence"/>
</dbReference>
<evidence type="ECO:0000256" key="1">
    <source>
        <dbReference type="ARBA" id="ARBA00013160"/>
    </source>
</evidence>
<comment type="similarity">
    <text evidence="9">Belongs to the class-I aminoacyl-tRNA synthetase family.</text>
</comment>
<evidence type="ECO:0000313" key="12">
    <source>
        <dbReference type="EMBL" id="KAL2050676.1"/>
    </source>
</evidence>
<keyword evidence="13" id="KW-1185">Reference proteome</keyword>
<dbReference type="EC" id="6.1.1.1" evidence="1 9"/>
<keyword evidence="2 9" id="KW-0436">Ligase</keyword>
<dbReference type="Pfam" id="PF16714">
    <property type="entry name" value="TyrRSs_C"/>
    <property type="match status" value="1"/>
</dbReference>
<dbReference type="PRINTS" id="PR01040">
    <property type="entry name" value="TRNASYNTHTYR"/>
</dbReference>
<keyword evidence="5 9" id="KW-0648">Protein biosynthesis</keyword>
<evidence type="ECO:0000256" key="8">
    <source>
        <dbReference type="ARBA" id="ARBA00048248"/>
    </source>
</evidence>
<dbReference type="CDD" id="cd00805">
    <property type="entry name" value="TyrRS_core"/>
    <property type="match status" value="1"/>
</dbReference>
<protein>
    <recommendedName>
        <fullName evidence="1 9">Tyrosine--tRNA ligase</fullName>
        <ecNumber evidence="1 9">6.1.1.1</ecNumber>
    </recommendedName>
    <alternativeName>
        <fullName evidence="7 9">Tyrosyl-tRNA synthetase</fullName>
    </alternativeName>
</protein>
<gene>
    <name evidence="12" type="ORF">ABVK25_009062</name>
</gene>
<organism evidence="12 13">
    <name type="scientific">Lepraria finkii</name>
    <dbReference type="NCBI Taxonomy" id="1340010"/>
    <lineage>
        <taxon>Eukaryota</taxon>
        <taxon>Fungi</taxon>
        <taxon>Dikarya</taxon>
        <taxon>Ascomycota</taxon>
        <taxon>Pezizomycotina</taxon>
        <taxon>Lecanoromycetes</taxon>
        <taxon>OSLEUM clade</taxon>
        <taxon>Lecanoromycetidae</taxon>
        <taxon>Lecanorales</taxon>
        <taxon>Lecanorineae</taxon>
        <taxon>Stereocaulaceae</taxon>
        <taxon>Lepraria</taxon>
    </lineage>
</organism>
<evidence type="ECO:0000256" key="3">
    <source>
        <dbReference type="ARBA" id="ARBA00022741"/>
    </source>
</evidence>
<dbReference type="Gene3D" id="3.40.50.620">
    <property type="entry name" value="HUPs"/>
    <property type="match status" value="1"/>
</dbReference>
<evidence type="ECO:0000256" key="5">
    <source>
        <dbReference type="ARBA" id="ARBA00022917"/>
    </source>
</evidence>